<dbReference type="GO" id="GO:0052689">
    <property type="term" value="F:carboxylic ester hydrolase activity"/>
    <property type="evidence" value="ECO:0007669"/>
    <property type="project" value="UniProtKB-ARBA"/>
</dbReference>
<dbReference type="PANTHER" id="PTHR22946:SF9">
    <property type="entry name" value="POLYKETIDE TRANSFERASE AF380"/>
    <property type="match status" value="1"/>
</dbReference>
<proteinExistence type="predicted"/>
<evidence type="ECO:0000313" key="4">
    <source>
        <dbReference type="EMBL" id="QOY91988.1"/>
    </source>
</evidence>
<evidence type="ECO:0000313" key="5">
    <source>
        <dbReference type="Proteomes" id="UP000593892"/>
    </source>
</evidence>
<dbReference type="EMBL" id="CP063849">
    <property type="protein sequence ID" value="QOY91988.1"/>
    <property type="molecule type" value="Genomic_DNA"/>
</dbReference>
<dbReference type="AlphaFoldDB" id="A0A7S7SPJ6"/>
<dbReference type="InterPro" id="IPR029058">
    <property type="entry name" value="AB_hydrolase_fold"/>
</dbReference>
<gene>
    <name evidence="4" type="ORF">IRI77_12210</name>
</gene>
<dbReference type="Pfam" id="PF01738">
    <property type="entry name" value="DLH"/>
    <property type="match status" value="1"/>
</dbReference>
<feature type="domain" description="Dienelactone hydrolase" evidence="3">
    <location>
        <begin position="30"/>
        <end position="270"/>
    </location>
</feature>
<dbReference type="InterPro" id="IPR050261">
    <property type="entry name" value="FrsA_esterase"/>
</dbReference>
<protein>
    <submittedName>
        <fullName evidence="4">Dienelactone hydrolase family protein</fullName>
    </submittedName>
</protein>
<organism evidence="4 5">
    <name type="scientific">Paludibaculum fermentans</name>
    <dbReference type="NCBI Taxonomy" id="1473598"/>
    <lineage>
        <taxon>Bacteria</taxon>
        <taxon>Pseudomonadati</taxon>
        <taxon>Acidobacteriota</taxon>
        <taxon>Terriglobia</taxon>
        <taxon>Bryobacterales</taxon>
        <taxon>Bryobacteraceae</taxon>
        <taxon>Paludibaculum</taxon>
    </lineage>
</organism>
<keyword evidence="5" id="KW-1185">Reference proteome</keyword>
<dbReference type="InterPro" id="IPR002925">
    <property type="entry name" value="Dienelactn_hydro"/>
</dbReference>
<dbReference type="KEGG" id="pfer:IRI77_12210"/>
<name>A0A7S7SPJ6_PALFE</name>
<accession>A0A7S7SPJ6</accession>
<feature type="region of interest" description="Disordered" evidence="2">
    <location>
        <begin position="235"/>
        <end position="257"/>
    </location>
</feature>
<sequence>MAAASALMAADAIPETVHFPSADGKTQLIGYLYRPDGAGPHPAVVLMHGRAGAYSSLAKGVYEAKTLSKRHKFWGSFWAERGYVTLLVDSFGPRGYWEGFGRGSYDERPSEVSEQTVRPLDAYGALEYLRKRRDVVADRIGLQGWSNGGMTALVTMSSQAPGISIPTPATGFRAALAFYPGCGMAAVQDSYVPYAPLHLFVGTADEEVSPKRCQKWESDVRTRSKLIGLTTYEGAEHNFDDPSASKQKNAANVEATEDARKRAEEYFGRHLKP</sequence>
<dbReference type="Gene3D" id="3.40.50.1820">
    <property type="entry name" value="alpha/beta hydrolase"/>
    <property type="match status" value="1"/>
</dbReference>
<evidence type="ECO:0000256" key="2">
    <source>
        <dbReference type="SAM" id="MobiDB-lite"/>
    </source>
</evidence>
<evidence type="ECO:0000259" key="3">
    <source>
        <dbReference type="Pfam" id="PF01738"/>
    </source>
</evidence>
<dbReference type="Proteomes" id="UP000593892">
    <property type="component" value="Chromosome"/>
</dbReference>
<keyword evidence="1 4" id="KW-0378">Hydrolase</keyword>
<reference evidence="4 5" key="1">
    <citation type="submission" date="2020-10" db="EMBL/GenBank/DDBJ databases">
        <title>Complete genome sequence of Paludibaculum fermentans P105T, a facultatively anaerobic acidobacterium capable of dissimilatory Fe(III) reduction.</title>
        <authorList>
            <person name="Dedysh S.N."/>
            <person name="Beletsky A.V."/>
            <person name="Kulichevskaya I.S."/>
            <person name="Mardanov A.V."/>
            <person name="Ravin N.V."/>
        </authorList>
    </citation>
    <scope>NUCLEOTIDE SEQUENCE [LARGE SCALE GENOMIC DNA]</scope>
    <source>
        <strain evidence="4 5">P105</strain>
    </source>
</reference>
<dbReference type="SUPFAM" id="SSF53474">
    <property type="entry name" value="alpha/beta-Hydrolases"/>
    <property type="match status" value="1"/>
</dbReference>
<evidence type="ECO:0000256" key="1">
    <source>
        <dbReference type="ARBA" id="ARBA00022801"/>
    </source>
</evidence>
<dbReference type="PANTHER" id="PTHR22946">
    <property type="entry name" value="DIENELACTONE HYDROLASE DOMAIN-CONTAINING PROTEIN-RELATED"/>
    <property type="match status" value="1"/>
</dbReference>